<feature type="domain" description="Thiamine pyrophosphate enzyme central" evidence="4">
    <location>
        <begin position="197"/>
        <end position="320"/>
    </location>
</feature>
<dbReference type="CDD" id="cd07039">
    <property type="entry name" value="TPP_PYR_POX"/>
    <property type="match status" value="1"/>
</dbReference>
<dbReference type="Pfam" id="PF02776">
    <property type="entry name" value="TPP_enzyme_N"/>
    <property type="match status" value="1"/>
</dbReference>
<dbReference type="GO" id="GO:0003824">
    <property type="term" value="F:catalytic activity"/>
    <property type="evidence" value="ECO:0007669"/>
    <property type="project" value="InterPro"/>
</dbReference>
<evidence type="ECO:0000256" key="1">
    <source>
        <dbReference type="ARBA" id="ARBA00007812"/>
    </source>
</evidence>
<evidence type="ECO:0008006" key="9">
    <source>
        <dbReference type="Google" id="ProtNLM"/>
    </source>
</evidence>
<dbReference type="Pfam" id="PF02775">
    <property type="entry name" value="TPP_enzyme_C"/>
    <property type="match status" value="1"/>
</dbReference>
<comment type="similarity">
    <text evidence="1 3">Belongs to the TPP enzyme family.</text>
</comment>
<dbReference type="PATRIC" id="fig|284581.3.peg.2222"/>
<proteinExistence type="inferred from homology"/>
<gene>
    <name evidence="7" type="ORF">AMD01_10630</name>
</gene>
<evidence type="ECO:0000256" key="2">
    <source>
        <dbReference type="ARBA" id="ARBA00023052"/>
    </source>
</evidence>
<organism evidence="7 8">
    <name type="scientific">Priestia koreensis</name>
    <dbReference type="NCBI Taxonomy" id="284581"/>
    <lineage>
        <taxon>Bacteria</taxon>
        <taxon>Bacillati</taxon>
        <taxon>Bacillota</taxon>
        <taxon>Bacilli</taxon>
        <taxon>Bacillales</taxon>
        <taxon>Bacillaceae</taxon>
        <taxon>Priestia</taxon>
    </lineage>
</organism>
<name>A0A0M0L5E5_9BACI</name>
<feature type="domain" description="Thiamine pyrophosphate enzyme N-terminal TPP-binding" evidence="6">
    <location>
        <begin position="5"/>
        <end position="119"/>
    </location>
</feature>
<comment type="caution">
    <text evidence="7">The sequence shown here is derived from an EMBL/GenBank/DDBJ whole genome shotgun (WGS) entry which is preliminary data.</text>
</comment>
<dbReference type="InterPro" id="IPR047210">
    <property type="entry name" value="TPP_PYR_POXB-like"/>
</dbReference>
<dbReference type="SUPFAM" id="SSF52518">
    <property type="entry name" value="Thiamin diphosphate-binding fold (THDP-binding)"/>
    <property type="match status" value="2"/>
</dbReference>
<dbReference type="OrthoDB" id="4494979at2"/>
<dbReference type="STRING" id="284581.AMD01_10630"/>
<dbReference type="AlphaFoldDB" id="A0A0M0L5E5"/>
<evidence type="ECO:0000259" key="4">
    <source>
        <dbReference type="Pfam" id="PF00205"/>
    </source>
</evidence>
<protein>
    <recommendedName>
        <fullName evidence="9">Pyruvate oxidase</fullName>
    </recommendedName>
</protein>
<dbReference type="Proteomes" id="UP000037558">
    <property type="component" value="Unassembled WGS sequence"/>
</dbReference>
<feature type="domain" description="Thiamine pyrophosphate enzyme TPP-binding" evidence="5">
    <location>
        <begin position="382"/>
        <end position="527"/>
    </location>
</feature>
<dbReference type="InterPro" id="IPR029035">
    <property type="entry name" value="DHS-like_NAD/FAD-binding_dom"/>
</dbReference>
<dbReference type="GO" id="GO:0030976">
    <property type="term" value="F:thiamine pyrophosphate binding"/>
    <property type="evidence" value="ECO:0007669"/>
    <property type="project" value="InterPro"/>
</dbReference>
<dbReference type="RefSeq" id="WP_053401373.1">
    <property type="nucleotide sequence ID" value="NZ_LILC01000013.1"/>
</dbReference>
<evidence type="ECO:0000259" key="5">
    <source>
        <dbReference type="Pfam" id="PF02775"/>
    </source>
</evidence>
<keyword evidence="8" id="KW-1185">Reference proteome</keyword>
<accession>A0A0M0L5E5</accession>
<dbReference type="GO" id="GO:0000287">
    <property type="term" value="F:magnesium ion binding"/>
    <property type="evidence" value="ECO:0007669"/>
    <property type="project" value="InterPro"/>
</dbReference>
<evidence type="ECO:0000259" key="6">
    <source>
        <dbReference type="Pfam" id="PF02776"/>
    </source>
</evidence>
<dbReference type="Gene3D" id="3.40.50.970">
    <property type="match status" value="2"/>
</dbReference>
<dbReference type="InterPro" id="IPR047212">
    <property type="entry name" value="TPP_POXB-like"/>
</dbReference>
<dbReference type="InterPro" id="IPR012001">
    <property type="entry name" value="Thiamin_PyroP_enz_TPP-bd_dom"/>
</dbReference>
<reference evidence="8" key="1">
    <citation type="submission" date="2015-08" db="EMBL/GenBank/DDBJ databases">
        <title>Fjat-14210 dsm16467.</title>
        <authorList>
            <person name="Liu B."/>
            <person name="Wang J."/>
            <person name="Zhu Y."/>
            <person name="Liu G."/>
            <person name="Chen Q."/>
            <person name="Chen Z."/>
            <person name="Lan J."/>
            <person name="Che J."/>
            <person name="Ge C."/>
            <person name="Shi H."/>
            <person name="Pan Z."/>
            <person name="Liu X."/>
        </authorList>
    </citation>
    <scope>NUCLEOTIDE SEQUENCE [LARGE SCALE GENOMIC DNA]</scope>
    <source>
        <strain evidence="8">DSM 16467</strain>
    </source>
</reference>
<dbReference type="Gene3D" id="3.40.50.1220">
    <property type="entry name" value="TPP-binding domain"/>
    <property type="match status" value="1"/>
</dbReference>
<dbReference type="SUPFAM" id="SSF52467">
    <property type="entry name" value="DHS-like NAD/FAD-binding domain"/>
    <property type="match status" value="1"/>
</dbReference>
<evidence type="ECO:0000313" key="8">
    <source>
        <dbReference type="Proteomes" id="UP000037558"/>
    </source>
</evidence>
<dbReference type="InterPro" id="IPR011766">
    <property type="entry name" value="TPP_enzyme_TPP-bd"/>
</dbReference>
<dbReference type="Pfam" id="PF00205">
    <property type="entry name" value="TPP_enzyme_M"/>
    <property type="match status" value="1"/>
</dbReference>
<keyword evidence="2 3" id="KW-0786">Thiamine pyrophosphate</keyword>
<dbReference type="InterPro" id="IPR012000">
    <property type="entry name" value="Thiamin_PyroP_enz_cen_dom"/>
</dbReference>
<sequence>MFEKRTGEVIINQLLEWGVDHIYGLPGDSINEFIEDLRKNQKYIKFIQVRHEEVAALSAASYAKLTGKIGVCTAIAGPGAIHLLNGMYDAKEDGVPMLVIAGQVHSEELGTESFQEINLERMFDDVAVFNKTVTSETHLPDLLNQAIRTAYAEKGVAVLTIPDNIVARKYKNNKSELSSSVRTHPKIFPGETDLMGALDLIHEAKKPVILAGKGALFAREELLTFAEQIAAPIILTLAGKGVIPDEHPYCMGQLGQIGTKPAYQAAHESDLLILIGTSFPYRQYLPNSVKALQIDIDPTKISKRYPIDVGLVGDTKEVLGWLNQRVKRNENRFLLEKSQERMSKWWHDMNEDQEKESQHLKGSQVVGELQNFVKDDAILSVDIGNVTVWMARYFRMTNQKFITSCWLATMGCGLPGAIAAKMAFPERQALAVCGDGGFTMVMHDFVTAVRYKLPIVVVVLNNEKLGMIKYEQESLGHQDYVVDLAEMNFAAFAEACGGVGYRVTNRAELREALGKAALDEKPVIIDCVTDIEPPLPGKITYQQAVHYSEYLIKSFFSEGKLELPPIKKGIKGLF</sequence>
<dbReference type="NCBIfam" id="NF006377">
    <property type="entry name" value="PRK08611.1"/>
    <property type="match status" value="1"/>
</dbReference>
<dbReference type="PROSITE" id="PS00187">
    <property type="entry name" value="TPP_ENZYMES"/>
    <property type="match status" value="1"/>
</dbReference>
<dbReference type="InterPro" id="IPR047211">
    <property type="entry name" value="POXB-like"/>
</dbReference>
<evidence type="ECO:0000313" key="7">
    <source>
        <dbReference type="EMBL" id="KOO46296.1"/>
    </source>
</evidence>
<dbReference type="InterPro" id="IPR029061">
    <property type="entry name" value="THDP-binding"/>
</dbReference>
<dbReference type="PANTHER" id="PTHR42981:SF2">
    <property type="entry name" value="PYRUVATE DEHYDROGENASE [UBIQUINONE]"/>
    <property type="match status" value="1"/>
</dbReference>
<dbReference type="InterPro" id="IPR000399">
    <property type="entry name" value="TPP-bd_CS"/>
</dbReference>
<evidence type="ECO:0000256" key="3">
    <source>
        <dbReference type="RuleBase" id="RU362132"/>
    </source>
</evidence>
<dbReference type="EMBL" id="LILC01000013">
    <property type="protein sequence ID" value="KOO46296.1"/>
    <property type="molecule type" value="Genomic_DNA"/>
</dbReference>
<dbReference type="PANTHER" id="PTHR42981">
    <property type="entry name" value="PYRUVATE DEHYDROGENASE [UBIQUINONE]"/>
    <property type="match status" value="1"/>
</dbReference>
<dbReference type="CDD" id="cd02014">
    <property type="entry name" value="TPP_POX"/>
    <property type="match status" value="1"/>
</dbReference>